<dbReference type="InterPro" id="IPR009057">
    <property type="entry name" value="Homeodomain-like_sf"/>
</dbReference>
<dbReference type="GO" id="GO:0004803">
    <property type="term" value="F:transposase activity"/>
    <property type="evidence" value="ECO:0007669"/>
    <property type="project" value="InterPro"/>
</dbReference>
<dbReference type="InterPro" id="IPR051917">
    <property type="entry name" value="Transposase-Integrase"/>
</dbReference>
<accession>A0A8B4Q6F2</accession>
<evidence type="ECO:0000256" key="4">
    <source>
        <dbReference type="ARBA" id="ARBA00023125"/>
    </source>
</evidence>
<gene>
    <name evidence="8" type="ORF">NCTC10597_00163</name>
</gene>
<feature type="domain" description="Integrase catalytic" evidence="7">
    <location>
        <begin position="165"/>
        <end position="328"/>
    </location>
</feature>
<reference evidence="8 9" key="1">
    <citation type="submission" date="2018-06" db="EMBL/GenBank/DDBJ databases">
        <authorList>
            <consortium name="Pathogen Informatics"/>
            <person name="Doyle S."/>
        </authorList>
    </citation>
    <scope>NUCLEOTIDE SEQUENCE [LARGE SCALE GENOMIC DNA]</scope>
    <source>
        <strain evidence="8 9">NCTC10597</strain>
    </source>
</reference>
<dbReference type="Pfam" id="PF13936">
    <property type="entry name" value="HTH_38"/>
    <property type="match status" value="1"/>
</dbReference>
<name>A0A8B4Q6F2_9BACL</name>
<dbReference type="NCBIfam" id="NF033563">
    <property type="entry name" value="transpos_IS30"/>
    <property type="match status" value="1"/>
</dbReference>
<evidence type="ECO:0000256" key="5">
    <source>
        <dbReference type="ARBA" id="ARBA00023172"/>
    </source>
</evidence>
<dbReference type="Proteomes" id="UP000254330">
    <property type="component" value="Unassembled WGS sequence"/>
</dbReference>
<protein>
    <submittedName>
        <fullName evidence="8">Transposase and inactivated derivatives, IS30 family</fullName>
    </submittedName>
</protein>
<evidence type="ECO:0000256" key="2">
    <source>
        <dbReference type="ARBA" id="ARBA00006363"/>
    </source>
</evidence>
<dbReference type="SUPFAM" id="SSF53098">
    <property type="entry name" value="Ribonuclease H-like"/>
    <property type="match status" value="1"/>
</dbReference>
<dbReference type="InterPro" id="IPR012337">
    <property type="entry name" value="RNaseH-like_sf"/>
</dbReference>
<keyword evidence="5" id="KW-0233">DNA recombination</keyword>
<dbReference type="InterPro" id="IPR001584">
    <property type="entry name" value="Integrase_cat-core"/>
</dbReference>
<dbReference type="OrthoDB" id="9776104at2"/>
<dbReference type="GO" id="GO:0006313">
    <property type="term" value="P:DNA transposition"/>
    <property type="evidence" value="ECO:0007669"/>
    <property type="project" value="InterPro"/>
</dbReference>
<sequence length="332" mass="38876">MSLYKHLTIEERERIFLLFHQGDSIRGIAKLLERNPSTISRELKRNQENQNYSPSVAHSKYTKRKSNCGRKLLLKNPELKALVKKLFLNKQWSPEQIASRIKFEKSAYRISFNTIYRAIYRGDFNEANLSRGNRGAIRKLRHKGKTRHTKNHLEKRGKISVTHTIHERPIAANNRSTIGHWEADTVAGKTGKACLVTLTDRKTRYLIVEKIEKKKSMHVRDSIIQLLSALPKNKRKSITPDRGKEFSKHREVTEQLDKIPFYFADPHAPWQRGTNENTNGLLREYFPKTEDMNSCTKDYIETCMEKLNKRPRKCLGWKTPYELFFGKALRLI</sequence>
<dbReference type="InterPro" id="IPR001598">
    <property type="entry name" value="Transposase_IS30_CS"/>
</dbReference>
<dbReference type="PANTHER" id="PTHR10948:SF23">
    <property type="entry name" value="TRANSPOSASE INSI FOR INSERTION SEQUENCE ELEMENT IS30A-RELATED"/>
    <property type="match status" value="1"/>
</dbReference>
<dbReference type="InterPro" id="IPR053392">
    <property type="entry name" value="Transposase_IS30-like"/>
</dbReference>
<dbReference type="Gene3D" id="3.30.420.10">
    <property type="entry name" value="Ribonuclease H-like superfamily/Ribonuclease H"/>
    <property type="match status" value="1"/>
</dbReference>
<keyword evidence="3" id="KW-0815">Transposition</keyword>
<dbReference type="AlphaFoldDB" id="A0A8B4Q6F2"/>
<evidence type="ECO:0000313" key="8">
    <source>
        <dbReference type="EMBL" id="STX08501.1"/>
    </source>
</evidence>
<dbReference type="Pfam" id="PF00665">
    <property type="entry name" value="rve"/>
    <property type="match status" value="1"/>
</dbReference>
<organism evidence="8 9">
    <name type="scientific">Kurthia zopfii</name>
    <dbReference type="NCBI Taxonomy" id="1650"/>
    <lineage>
        <taxon>Bacteria</taxon>
        <taxon>Bacillati</taxon>
        <taxon>Bacillota</taxon>
        <taxon>Bacilli</taxon>
        <taxon>Bacillales</taxon>
        <taxon>Caryophanaceae</taxon>
        <taxon>Kurthia</taxon>
    </lineage>
</organism>
<dbReference type="PANTHER" id="PTHR10948">
    <property type="entry name" value="TRANSPOSASE"/>
    <property type="match status" value="1"/>
</dbReference>
<evidence type="ECO:0000259" key="7">
    <source>
        <dbReference type="PROSITE" id="PS50994"/>
    </source>
</evidence>
<evidence type="ECO:0000256" key="1">
    <source>
        <dbReference type="ARBA" id="ARBA00002190"/>
    </source>
</evidence>
<dbReference type="PROSITE" id="PS01043">
    <property type="entry name" value="TRANSPOSASE_IS30"/>
    <property type="match status" value="1"/>
</dbReference>
<dbReference type="RefSeq" id="WP_115329335.1">
    <property type="nucleotide sequence ID" value="NZ_UGNP01000001.1"/>
</dbReference>
<dbReference type="EMBL" id="UGNP01000001">
    <property type="protein sequence ID" value="STX08501.1"/>
    <property type="molecule type" value="Genomic_DNA"/>
</dbReference>
<comment type="caution">
    <text evidence="8">The sequence shown here is derived from an EMBL/GenBank/DDBJ whole genome shotgun (WGS) entry which is preliminary data.</text>
</comment>
<evidence type="ECO:0000256" key="6">
    <source>
        <dbReference type="SAM" id="MobiDB-lite"/>
    </source>
</evidence>
<dbReference type="InterPro" id="IPR025246">
    <property type="entry name" value="IS30-like_HTH"/>
</dbReference>
<dbReference type="SUPFAM" id="SSF46689">
    <property type="entry name" value="Homeodomain-like"/>
    <property type="match status" value="1"/>
</dbReference>
<evidence type="ECO:0000256" key="3">
    <source>
        <dbReference type="ARBA" id="ARBA00022578"/>
    </source>
</evidence>
<comment type="similarity">
    <text evidence="2">Belongs to the transposase IS30 family.</text>
</comment>
<keyword evidence="4" id="KW-0238">DNA-binding</keyword>
<dbReference type="GO" id="GO:0015074">
    <property type="term" value="P:DNA integration"/>
    <property type="evidence" value="ECO:0007669"/>
    <property type="project" value="InterPro"/>
</dbReference>
<dbReference type="GO" id="GO:0003677">
    <property type="term" value="F:DNA binding"/>
    <property type="evidence" value="ECO:0007669"/>
    <property type="project" value="UniProtKB-KW"/>
</dbReference>
<dbReference type="GO" id="GO:0005829">
    <property type="term" value="C:cytosol"/>
    <property type="evidence" value="ECO:0007669"/>
    <property type="project" value="TreeGrafter"/>
</dbReference>
<dbReference type="PROSITE" id="PS50994">
    <property type="entry name" value="INTEGRASE"/>
    <property type="match status" value="1"/>
</dbReference>
<evidence type="ECO:0000313" key="9">
    <source>
        <dbReference type="Proteomes" id="UP000254330"/>
    </source>
</evidence>
<feature type="region of interest" description="Disordered" evidence="6">
    <location>
        <begin position="41"/>
        <end position="61"/>
    </location>
</feature>
<proteinExistence type="inferred from homology"/>
<comment type="function">
    <text evidence="1">Required for the transposition of the insertion element.</text>
</comment>
<dbReference type="InterPro" id="IPR036397">
    <property type="entry name" value="RNaseH_sf"/>
</dbReference>